<name>A0ABR3JRQ7_9AGAR</name>
<proteinExistence type="predicted"/>
<keyword evidence="1" id="KW-0812">Transmembrane</keyword>
<feature type="transmembrane region" description="Helical" evidence="1">
    <location>
        <begin position="54"/>
        <end position="75"/>
    </location>
</feature>
<feature type="transmembrane region" description="Helical" evidence="1">
    <location>
        <begin position="12"/>
        <end position="31"/>
    </location>
</feature>
<feature type="transmembrane region" description="Helical" evidence="1">
    <location>
        <begin position="133"/>
        <end position="155"/>
    </location>
</feature>
<dbReference type="Proteomes" id="UP001556367">
    <property type="component" value="Unassembled WGS sequence"/>
</dbReference>
<gene>
    <name evidence="2" type="ORF">HGRIS_000610</name>
</gene>
<keyword evidence="1" id="KW-0472">Membrane</keyword>
<evidence type="ECO:0000313" key="3">
    <source>
        <dbReference type="Proteomes" id="UP001556367"/>
    </source>
</evidence>
<keyword evidence="1" id="KW-1133">Transmembrane helix</keyword>
<evidence type="ECO:0000256" key="1">
    <source>
        <dbReference type="SAM" id="Phobius"/>
    </source>
</evidence>
<dbReference type="EMBL" id="JASNQZ010000004">
    <property type="protein sequence ID" value="KAL0958471.1"/>
    <property type="molecule type" value="Genomic_DNA"/>
</dbReference>
<keyword evidence="3" id="KW-1185">Reference proteome</keyword>
<organism evidence="2 3">
    <name type="scientific">Hohenbuehelia grisea</name>
    <dbReference type="NCBI Taxonomy" id="104357"/>
    <lineage>
        <taxon>Eukaryota</taxon>
        <taxon>Fungi</taxon>
        <taxon>Dikarya</taxon>
        <taxon>Basidiomycota</taxon>
        <taxon>Agaricomycotina</taxon>
        <taxon>Agaricomycetes</taxon>
        <taxon>Agaricomycetidae</taxon>
        <taxon>Agaricales</taxon>
        <taxon>Pleurotineae</taxon>
        <taxon>Pleurotaceae</taxon>
        <taxon>Hohenbuehelia</taxon>
    </lineage>
</organism>
<protein>
    <submittedName>
        <fullName evidence="2">Uncharacterized protein</fullName>
    </submittedName>
</protein>
<feature type="transmembrane region" description="Helical" evidence="1">
    <location>
        <begin position="87"/>
        <end position="113"/>
    </location>
</feature>
<sequence>MDLRTRMNVGHTVLFLCMIMMSSLWIVLFKFSSQGYTKGSNGLNPWPSGSGRDLLRISIFAAGCTIVGPAGLILVRNVAWFSVTTRAVWHFIFSLWSSTFWVSTAGSVTSLLGGMGCQLLPPNRRVYCRQLSILQGFGWAIWALITLDFIIFLFYDMLTALRLVGGAHNTDGDAVPSVAQVPQQGVPLTMGALHAIDGSNGRSDVPSHPGLVGGRHPDVDVDYTPHRFSHLVSPVGAHTVASSITPPTYVTNEF</sequence>
<accession>A0ABR3JRQ7</accession>
<comment type="caution">
    <text evidence="2">The sequence shown here is derived from an EMBL/GenBank/DDBJ whole genome shotgun (WGS) entry which is preliminary data.</text>
</comment>
<evidence type="ECO:0000313" key="2">
    <source>
        <dbReference type="EMBL" id="KAL0958471.1"/>
    </source>
</evidence>
<reference evidence="3" key="1">
    <citation type="submission" date="2024-06" db="EMBL/GenBank/DDBJ databases">
        <title>Multi-omics analyses provide insights into the biosynthesis of the anticancer antibiotic pleurotin in Hohenbuehelia grisea.</title>
        <authorList>
            <person name="Weaver J.A."/>
            <person name="Alberti F."/>
        </authorList>
    </citation>
    <scope>NUCLEOTIDE SEQUENCE [LARGE SCALE GENOMIC DNA]</scope>
    <source>
        <strain evidence="3">T-177</strain>
    </source>
</reference>